<feature type="binding site" evidence="9">
    <location>
        <begin position="12"/>
        <end position="19"/>
    </location>
    <ligand>
        <name>ATP</name>
        <dbReference type="ChEBI" id="CHEBI:30616"/>
    </ligand>
</feature>
<evidence type="ECO:0000256" key="3">
    <source>
        <dbReference type="ARBA" id="ARBA00016296"/>
    </source>
</evidence>
<evidence type="ECO:0000313" key="12">
    <source>
        <dbReference type="Proteomes" id="UP000653156"/>
    </source>
</evidence>
<accession>A0A892ZCV6</accession>
<evidence type="ECO:0000256" key="5">
    <source>
        <dbReference type="ARBA" id="ARBA00022741"/>
    </source>
</evidence>
<dbReference type="InterPro" id="IPR020590">
    <property type="entry name" value="Guanylate_kinase_CS"/>
</dbReference>
<dbReference type="GO" id="GO:0005829">
    <property type="term" value="C:cytosol"/>
    <property type="evidence" value="ECO:0007669"/>
    <property type="project" value="TreeGrafter"/>
</dbReference>
<dbReference type="Pfam" id="PF00625">
    <property type="entry name" value="Guanylate_kin"/>
    <property type="match status" value="1"/>
</dbReference>
<evidence type="ECO:0000256" key="8">
    <source>
        <dbReference type="ARBA" id="ARBA00030128"/>
    </source>
</evidence>
<proteinExistence type="inferred from homology"/>
<dbReference type="InterPro" id="IPR008145">
    <property type="entry name" value="GK/Ca_channel_bsu"/>
</dbReference>
<dbReference type="Gene3D" id="3.40.50.300">
    <property type="entry name" value="P-loop containing nucleotide triphosphate hydrolases"/>
    <property type="match status" value="1"/>
</dbReference>
<dbReference type="SMART" id="SM00072">
    <property type="entry name" value="GuKc"/>
    <property type="match status" value="1"/>
</dbReference>
<evidence type="ECO:0000259" key="10">
    <source>
        <dbReference type="PROSITE" id="PS50052"/>
    </source>
</evidence>
<dbReference type="InterPro" id="IPR008144">
    <property type="entry name" value="Guanylate_kin-like_dom"/>
</dbReference>
<dbReference type="EMBL" id="CP069798">
    <property type="protein sequence ID" value="QRQ80772.1"/>
    <property type="molecule type" value="Genomic_DNA"/>
</dbReference>
<keyword evidence="5 9" id="KW-0547">Nucleotide-binding</keyword>
<comment type="subcellular location">
    <subcellularLocation>
        <location evidence="9">Cytoplasm</location>
    </subcellularLocation>
</comment>
<dbReference type="EC" id="2.7.4.8" evidence="2 9"/>
<dbReference type="InterPro" id="IPR017665">
    <property type="entry name" value="Guanylate_kinase"/>
</dbReference>
<dbReference type="FunFam" id="3.30.63.10:FF:000002">
    <property type="entry name" value="Guanylate kinase 1"/>
    <property type="match status" value="1"/>
</dbReference>
<keyword evidence="7 9" id="KW-0067">ATP-binding</keyword>
<comment type="function">
    <text evidence="9">Essential for recycling GMP and indirectly, cGMP.</text>
</comment>
<keyword evidence="9" id="KW-0963">Cytoplasm</keyword>
<keyword evidence="4 9" id="KW-0808">Transferase</keyword>
<dbReference type="GO" id="GO:0005524">
    <property type="term" value="F:ATP binding"/>
    <property type="evidence" value="ECO:0007669"/>
    <property type="project" value="UniProtKB-UniRule"/>
</dbReference>
<comment type="similarity">
    <text evidence="1 9">Belongs to the guanylate kinase family.</text>
</comment>
<dbReference type="CDD" id="cd00071">
    <property type="entry name" value="GMPK"/>
    <property type="match status" value="1"/>
</dbReference>
<comment type="catalytic activity">
    <reaction evidence="9">
        <text>GMP + ATP = GDP + ADP</text>
        <dbReference type="Rhea" id="RHEA:20780"/>
        <dbReference type="ChEBI" id="CHEBI:30616"/>
        <dbReference type="ChEBI" id="CHEBI:58115"/>
        <dbReference type="ChEBI" id="CHEBI:58189"/>
        <dbReference type="ChEBI" id="CHEBI:456216"/>
        <dbReference type="EC" id="2.7.4.8"/>
    </reaction>
</comment>
<dbReference type="PANTHER" id="PTHR23117">
    <property type="entry name" value="GUANYLATE KINASE-RELATED"/>
    <property type="match status" value="1"/>
</dbReference>
<dbReference type="GO" id="GO:0004385">
    <property type="term" value="F:GMP kinase activity"/>
    <property type="evidence" value="ECO:0007669"/>
    <property type="project" value="UniProtKB-UniRule"/>
</dbReference>
<dbReference type="PANTHER" id="PTHR23117:SF13">
    <property type="entry name" value="GUANYLATE KINASE"/>
    <property type="match status" value="1"/>
</dbReference>
<dbReference type="Proteomes" id="UP000653156">
    <property type="component" value="Chromosome"/>
</dbReference>
<dbReference type="AlphaFoldDB" id="A0A892ZCV6"/>
<gene>
    <name evidence="9 11" type="primary">gmk</name>
    <name evidence="11" type="ORF">JQU52_08375</name>
</gene>
<evidence type="ECO:0000256" key="2">
    <source>
        <dbReference type="ARBA" id="ARBA00012961"/>
    </source>
</evidence>
<evidence type="ECO:0000256" key="1">
    <source>
        <dbReference type="ARBA" id="ARBA00005790"/>
    </source>
</evidence>
<feature type="domain" description="Guanylate kinase-like" evidence="10">
    <location>
        <begin position="5"/>
        <end position="183"/>
    </location>
</feature>
<name>A0A892ZCV6_9NEIS</name>
<dbReference type="SUPFAM" id="SSF52540">
    <property type="entry name" value="P-loop containing nucleoside triphosphate hydrolases"/>
    <property type="match status" value="1"/>
</dbReference>
<dbReference type="PROSITE" id="PS00856">
    <property type="entry name" value="GUANYLATE_KINASE_1"/>
    <property type="match status" value="1"/>
</dbReference>
<evidence type="ECO:0000256" key="7">
    <source>
        <dbReference type="ARBA" id="ARBA00022840"/>
    </source>
</evidence>
<dbReference type="PROSITE" id="PS50052">
    <property type="entry name" value="GUANYLATE_KINASE_2"/>
    <property type="match status" value="1"/>
</dbReference>
<keyword evidence="12" id="KW-1185">Reference proteome</keyword>
<dbReference type="HAMAP" id="MF_00328">
    <property type="entry name" value="Guanylate_kinase"/>
    <property type="match status" value="1"/>
</dbReference>
<sequence>MHKPGQIFIVSAASGTGKTTLVSRLVANHSNIRVCVSHTSRAPRGAEQNGVHYHFVSASEFERLIGEGAFLEHANVYGHYYGTSIHSLNELVAQGSNVILEIDTQGAAQVRKSLPNACSIFILPPSFAVLTQRLSGRGTDSGEVIAKRLAKARDEIEQAYLFDYVVINDDLIQAETDLLHIIKAHSLQQSAQQAFIEQILANT</sequence>
<organism evidence="11 12">
    <name type="scientific">Paralysiella testudinis</name>
    <dbReference type="NCBI Taxonomy" id="2809020"/>
    <lineage>
        <taxon>Bacteria</taxon>
        <taxon>Pseudomonadati</taxon>
        <taxon>Pseudomonadota</taxon>
        <taxon>Betaproteobacteria</taxon>
        <taxon>Neisseriales</taxon>
        <taxon>Neisseriaceae</taxon>
        <taxon>Paralysiella</taxon>
    </lineage>
</organism>
<dbReference type="InterPro" id="IPR027417">
    <property type="entry name" value="P-loop_NTPase"/>
</dbReference>
<evidence type="ECO:0000256" key="6">
    <source>
        <dbReference type="ARBA" id="ARBA00022777"/>
    </source>
</evidence>
<evidence type="ECO:0000256" key="4">
    <source>
        <dbReference type="ARBA" id="ARBA00022679"/>
    </source>
</evidence>
<dbReference type="NCBIfam" id="TIGR03263">
    <property type="entry name" value="guanyl_kin"/>
    <property type="match status" value="1"/>
</dbReference>
<reference evidence="11" key="1">
    <citation type="submission" date="2021-02" db="EMBL/GenBank/DDBJ databases">
        <title>Neisseriaceae sp. 26B isolated from the cloaca of a Common Toad-headed Turtle (Mesoclemmys nasuta).</title>
        <authorList>
            <person name="Spergser J."/>
            <person name="Busse H.-J."/>
        </authorList>
    </citation>
    <scope>NUCLEOTIDE SEQUENCE</scope>
    <source>
        <strain evidence="11">26B</strain>
    </source>
</reference>
<keyword evidence="6 9" id="KW-0418">Kinase</keyword>
<dbReference type="Gene3D" id="3.30.63.10">
    <property type="entry name" value="Guanylate Kinase phosphate binding domain"/>
    <property type="match status" value="1"/>
</dbReference>
<protein>
    <recommendedName>
        <fullName evidence="3 9">Guanylate kinase</fullName>
        <ecNumber evidence="2 9">2.7.4.8</ecNumber>
    </recommendedName>
    <alternativeName>
        <fullName evidence="8 9">GMP kinase</fullName>
    </alternativeName>
</protein>
<dbReference type="RefSeq" id="WP_230338058.1">
    <property type="nucleotide sequence ID" value="NZ_CP069798.1"/>
</dbReference>
<evidence type="ECO:0000313" key="11">
    <source>
        <dbReference type="EMBL" id="QRQ80772.1"/>
    </source>
</evidence>
<dbReference type="KEGG" id="ptes:JQU52_08375"/>
<evidence type="ECO:0000256" key="9">
    <source>
        <dbReference type="HAMAP-Rule" id="MF_00328"/>
    </source>
</evidence>